<dbReference type="Proteomes" id="UP000538566">
    <property type="component" value="Unassembled WGS sequence"/>
</dbReference>
<dbReference type="RefSeq" id="WP_144903618.1">
    <property type="nucleotide sequence ID" value="NZ_JACHOA010000004.1"/>
</dbReference>
<accession>A0A7W7ABN2</accession>
<proteinExistence type="predicted"/>
<dbReference type="PANTHER" id="PTHR11895:SF151">
    <property type="entry name" value="GLUTAMYL-TRNA(GLN) AMIDOTRANSFERASE SUBUNIT A"/>
    <property type="match status" value="1"/>
</dbReference>
<dbReference type="InterPro" id="IPR023631">
    <property type="entry name" value="Amidase_dom"/>
</dbReference>
<dbReference type="GO" id="GO:0004040">
    <property type="term" value="F:amidase activity"/>
    <property type="evidence" value="ECO:0007669"/>
    <property type="project" value="UniProtKB-EC"/>
</dbReference>
<dbReference type="Gene3D" id="3.90.1300.10">
    <property type="entry name" value="Amidase signature (AS) domain"/>
    <property type="match status" value="1"/>
</dbReference>
<reference evidence="2 3" key="1">
    <citation type="submission" date="2020-08" db="EMBL/GenBank/DDBJ databases">
        <title>Genomic Encyclopedia of Type Strains, Phase IV (KMG-IV): sequencing the most valuable type-strain genomes for metagenomic binning, comparative biology and taxonomic classification.</title>
        <authorList>
            <person name="Goeker M."/>
        </authorList>
    </citation>
    <scope>NUCLEOTIDE SEQUENCE [LARGE SCALE GENOMIC DNA]</scope>
    <source>
        <strain evidence="2 3">DSM 17507</strain>
    </source>
</reference>
<keyword evidence="2" id="KW-0378">Hydrolase</keyword>
<evidence type="ECO:0000313" key="2">
    <source>
        <dbReference type="EMBL" id="MBB4614038.1"/>
    </source>
</evidence>
<comment type="caution">
    <text evidence="2">The sequence shown here is derived from an EMBL/GenBank/DDBJ whole genome shotgun (WGS) entry which is preliminary data.</text>
</comment>
<protein>
    <submittedName>
        <fullName evidence="2">Amidase</fullName>
        <ecNumber evidence="2">3.5.1.4</ecNumber>
    </submittedName>
</protein>
<evidence type="ECO:0000313" key="3">
    <source>
        <dbReference type="Proteomes" id="UP000538566"/>
    </source>
</evidence>
<dbReference type="EC" id="3.5.1.4" evidence="2"/>
<dbReference type="InterPro" id="IPR020556">
    <property type="entry name" value="Amidase_CS"/>
</dbReference>
<dbReference type="SUPFAM" id="SSF75304">
    <property type="entry name" value="Amidase signature (AS) enzymes"/>
    <property type="match status" value="1"/>
</dbReference>
<dbReference type="OrthoDB" id="7490557at2"/>
<dbReference type="EMBL" id="JACHOA010000004">
    <property type="protein sequence ID" value="MBB4614038.1"/>
    <property type="molecule type" value="Genomic_DNA"/>
</dbReference>
<dbReference type="Pfam" id="PF01425">
    <property type="entry name" value="Amidase"/>
    <property type="match status" value="2"/>
</dbReference>
<feature type="domain" description="Amidase" evidence="1">
    <location>
        <begin position="28"/>
        <end position="229"/>
    </location>
</feature>
<dbReference type="AlphaFoldDB" id="A0A7W7ABN2"/>
<dbReference type="InterPro" id="IPR000120">
    <property type="entry name" value="Amidase"/>
</dbReference>
<name>A0A7W7ABN2_9SPHN</name>
<dbReference type="InterPro" id="IPR036928">
    <property type="entry name" value="AS_sf"/>
</dbReference>
<evidence type="ECO:0000259" key="1">
    <source>
        <dbReference type="Pfam" id="PF01425"/>
    </source>
</evidence>
<keyword evidence="3" id="KW-1185">Reference proteome</keyword>
<dbReference type="PANTHER" id="PTHR11895">
    <property type="entry name" value="TRANSAMIDASE"/>
    <property type="match status" value="1"/>
</dbReference>
<organism evidence="2 3">
    <name type="scientific">Novosphingobium taihuense</name>
    <dbReference type="NCBI Taxonomy" id="260085"/>
    <lineage>
        <taxon>Bacteria</taxon>
        <taxon>Pseudomonadati</taxon>
        <taxon>Pseudomonadota</taxon>
        <taxon>Alphaproteobacteria</taxon>
        <taxon>Sphingomonadales</taxon>
        <taxon>Sphingomonadaceae</taxon>
        <taxon>Novosphingobium</taxon>
    </lineage>
</organism>
<gene>
    <name evidence="2" type="ORF">GGR37_002324</name>
</gene>
<dbReference type="PROSITE" id="PS00571">
    <property type="entry name" value="AMIDASES"/>
    <property type="match status" value="1"/>
</dbReference>
<sequence length="394" mass="40533">MNQQPHKQHDRFGALSEACDLGNGPSRVVVKDCLDVAGMQTVQGSAVLHDAAPAPRNAAAVAGILSDPRWRIVGKARMHEFAFGVTGINPACGTPVNPGWPTRIPGGSSSGSAVAVAGGLADVAIGTDTGGSVRMPAACCGVIGFKPTYGLVDRTGASPAVSSLDCIGVFARDVAMVEAMMQAIAPGFVLQAEPSIQLGIVQVQAEEAVTAPVRKALDTLGVGVQVTLPSLQDAFVAGMTIIGRESWNALKAHVDHPAMGEDVRLRVRAGGAVTDAQLAEAEAVRLRFATEVDAALDRCDVLALPTLPVVPPLLADAGDAPALVPLTRLVRPFNLSGHPAISLPLRAGHGLPVSLQLVGRRGEDAQLCAAARNVVQRLEAAGLFAVASGLDREN</sequence>
<feature type="domain" description="Amidase" evidence="1">
    <location>
        <begin position="243"/>
        <end position="368"/>
    </location>
</feature>